<sequence length="38" mass="4710">MSFYNNFLYNNQKYVDHSTKNIFLLKFVFKNLIFKNES</sequence>
<protein>
    <submittedName>
        <fullName evidence="1">Uncharacterized protein</fullName>
    </submittedName>
</protein>
<comment type="caution">
    <text evidence="1">The sequence shown here is derived from an EMBL/GenBank/DDBJ whole genome shotgun (WGS) entry which is preliminary data.</text>
</comment>
<name>A0ABP2SXR3_9STRE</name>
<gene>
    <name evidence="1" type="ORF">SPJ1_1365</name>
</gene>
<evidence type="ECO:0000313" key="2">
    <source>
        <dbReference type="Proteomes" id="UP000011769"/>
    </source>
</evidence>
<accession>A0ABP2SXR3</accession>
<proteinExistence type="predicted"/>
<dbReference type="Proteomes" id="UP000011769">
    <property type="component" value="Unassembled WGS sequence"/>
</dbReference>
<evidence type="ECO:0000313" key="1">
    <source>
        <dbReference type="EMBL" id="EMG25261.1"/>
    </source>
</evidence>
<dbReference type="EMBL" id="ALYM01000004">
    <property type="protein sequence ID" value="EMG25261.1"/>
    <property type="molecule type" value="Genomic_DNA"/>
</dbReference>
<organism evidence="1 2">
    <name type="scientific">Streptococcus parauberis KRS-02083</name>
    <dbReference type="NCBI Taxonomy" id="1207545"/>
    <lineage>
        <taxon>Bacteria</taxon>
        <taxon>Bacillati</taxon>
        <taxon>Bacillota</taxon>
        <taxon>Bacilli</taxon>
        <taxon>Lactobacillales</taxon>
        <taxon>Streptococcaceae</taxon>
        <taxon>Streptococcus</taxon>
    </lineage>
</organism>
<keyword evidence="2" id="KW-1185">Reference proteome</keyword>
<reference evidence="1 2" key="1">
    <citation type="journal article" date="2013" name="PLoS ONE">
        <title>Comparative Genomic Characterization of Three Streptococcus parauberis Strains in Fish Pathogen, as Assessed by Wide-Genome Analyses.</title>
        <authorList>
            <person name="Nho S.W."/>
            <person name="Hikima J."/>
            <person name="Park S.B."/>
            <person name="Jang H.B."/>
            <person name="Cha I.S."/>
            <person name="Yasuike M."/>
            <person name="Nakamura Y."/>
            <person name="Fujiwara A."/>
            <person name="Sano M."/>
            <person name="Kanai K."/>
            <person name="Kondo H."/>
            <person name="Hirono I."/>
            <person name="Takeyama H."/>
            <person name="Aoki T."/>
            <person name="Jung T.S."/>
        </authorList>
    </citation>
    <scope>NUCLEOTIDE SEQUENCE [LARGE SCALE GENOMIC DNA]</scope>
    <source>
        <strain evidence="1 2">KRS-02083</strain>
    </source>
</reference>